<evidence type="ECO:0000313" key="1">
    <source>
        <dbReference type="EMBL" id="TDW96707.1"/>
    </source>
</evidence>
<comment type="caution">
    <text evidence="1">The sequence shown here is derived from an EMBL/GenBank/DDBJ whole genome shotgun (WGS) entry which is preliminary data.</text>
</comment>
<dbReference type="OrthoDB" id="659195at2"/>
<evidence type="ECO:0008006" key="3">
    <source>
        <dbReference type="Google" id="ProtNLM"/>
    </source>
</evidence>
<name>A0A4R8DGV8_9BACT</name>
<dbReference type="AlphaFoldDB" id="A0A4R8DGV8"/>
<keyword evidence="2" id="KW-1185">Reference proteome</keyword>
<gene>
    <name evidence="1" type="ORF">EDB95_4543</name>
</gene>
<sequence length="243" mass="27452">MKQVLFVSASHELPQGAFHLLRALQLQERVHARGLFFRPTGCDAPAVAGQKALFASECAQHYIRYDIADNDQPWNKDLLARESRFADVMLASAELFCEGNNEALRAAECPVMIIPEGFKKIGHVYIAYDGSKESMFALRQFCYLFPDLADLPTEIMYARDEGNLDMPDQEQLKRFAQLKFDNMSYSKLHFKAADFFSTWISGKKDALLVSGSFGRSGLSYVGKPSFIEDVIRRHTLPIFIAHA</sequence>
<reference evidence="1 2" key="1">
    <citation type="submission" date="2019-03" db="EMBL/GenBank/DDBJ databases">
        <title>Genomic Encyclopedia of Type Strains, Phase IV (KMG-IV): sequencing the most valuable type-strain genomes for metagenomic binning, comparative biology and taxonomic classification.</title>
        <authorList>
            <person name="Goeker M."/>
        </authorList>
    </citation>
    <scope>NUCLEOTIDE SEQUENCE [LARGE SCALE GENOMIC DNA]</scope>
    <source>
        <strain evidence="1 2">DSM 100059</strain>
    </source>
</reference>
<organism evidence="1 2">
    <name type="scientific">Dinghuibacter silviterrae</name>
    <dbReference type="NCBI Taxonomy" id="1539049"/>
    <lineage>
        <taxon>Bacteria</taxon>
        <taxon>Pseudomonadati</taxon>
        <taxon>Bacteroidota</taxon>
        <taxon>Chitinophagia</taxon>
        <taxon>Chitinophagales</taxon>
        <taxon>Chitinophagaceae</taxon>
        <taxon>Dinghuibacter</taxon>
    </lineage>
</organism>
<dbReference type="Gene3D" id="3.40.50.12370">
    <property type="match status" value="1"/>
</dbReference>
<protein>
    <recommendedName>
        <fullName evidence="3">Universal stress protein family protein</fullName>
    </recommendedName>
</protein>
<dbReference type="RefSeq" id="WP_133997615.1">
    <property type="nucleotide sequence ID" value="NZ_SODV01000002.1"/>
</dbReference>
<dbReference type="EMBL" id="SODV01000002">
    <property type="protein sequence ID" value="TDW96707.1"/>
    <property type="molecule type" value="Genomic_DNA"/>
</dbReference>
<dbReference type="SUPFAM" id="SSF52402">
    <property type="entry name" value="Adenine nucleotide alpha hydrolases-like"/>
    <property type="match status" value="1"/>
</dbReference>
<dbReference type="Proteomes" id="UP000294498">
    <property type="component" value="Unassembled WGS sequence"/>
</dbReference>
<evidence type="ECO:0000313" key="2">
    <source>
        <dbReference type="Proteomes" id="UP000294498"/>
    </source>
</evidence>
<proteinExistence type="predicted"/>
<accession>A0A4R8DGV8</accession>